<dbReference type="PROSITE" id="PS51000">
    <property type="entry name" value="HTH_DEOR_2"/>
    <property type="match status" value="1"/>
</dbReference>
<dbReference type="SUPFAM" id="SSF46785">
    <property type="entry name" value="Winged helix' DNA-binding domain"/>
    <property type="match status" value="1"/>
</dbReference>
<keyword evidence="1" id="KW-0678">Repressor</keyword>
<dbReference type="GO" id="GO:0003700">
    <property type="term" value="F:DNA-binding transcription factor activity"/>
    <property type="evidence" value="ECO:0007669"/>
    <property type="project" value="InterPro"/>
</dbReference>
<keyword evidence="2" id="KW-0805">Transcription regulation</keyword>
<accession>A0A365U6P1</accession>
<feature type="domain" description="HTH deoR-type" evidence="4">
    <location>
        <begin position="66"/>
        <end position="121"/>
    </location>
</feature>
<dbReference type="EMBL" id="QNTQ01000013">
    <property type="protein sequence ID" value="RBI83991.1"/>
    <property type="molecule type" value="Genomic_DNA"/>
</dbReference>
<dbReference type="Gene3D" id="1.10.10.10">
    <property type="entry name" value="Winged helix-like DNA-binding domain superfamily/Winged helix DNA-binding domain"/>
    <property type="match status" value="1"/>
</dbReference>
<dbReference type="Proteomes" id="UP000253370">
    <property type="component" value="Unassembled WGS sequence"/>
</dbReference>
<dbReference type="SMART" id="SM01134">
    <property type="entry name" value="DeoRC"/>
    <property type="match status" value="1"/>
</dbReference>
<organism evidence="5 6">
    <name type="scientific">Rhodosalinus halophilus</name>
    <dbReference type="NCBI Taxonomy" id="2259333"/>
    <lineage>
        <taxon>Bacteria</taxon>
        <taxon>Pseudomonadati</taxon>
        <taxon>Pseudomonadota</taxon>
        <taxon>Alphaproteobacteria</taxon>
        <taxon>Rhodobacterales</taxon>
        <taxon>Paracoccaceae</taxon>
        <taxon>Rhodosalinus</taxon>
    </lineage>
</organism>
<evidence type="ECO:0000256" key="3">
    <source>
        <dbReference type="ARBA" id="ARBA00023163"/>
    </source>
</evidence>
<dbReference type="Gene3D" id="3.30.750.70">
    <property type="entry name" value="4-hydroxybutyrate coenzyme like domains"/>
    <property type="match status" value="1"/>
</dbReference>
<dbReference type="InterPro" id="IPR050313">
    <property type="entry name" value="Carb_Metab_HTH_regulators"/>
</dbReference>
<evidence type="ECO:0000259" key="4">
    <source>
        <dbReference type="PROSITE" id="PS51000"/>
    </source>
</evidence>
<dbReference type="SUPFAM" id="SSF100950">
    <property type="entry name" value="NagB/RpiA/CoA transferase-like"/>
    <property type="match status" value="1"/>
</dbReference>
<reference evidence="5 6" key="1">
    <citation type="submission" date="2018-07" db="EMBL/GenBank/DDBJ databases">
        <title>Rhodosalinus sp. strain E84T genomic sequence and assembly.</title>
        <authorList>
            <person name="Liu Z.-W."/>
            <person name="Lu D.-C."/>
        </authorList>
    </citation>
    <scope>NUCLEOTIDE SEQUENCE [LARGE SCALE GENOMIC DNA]</scope>
    <source>
        <strain evidence="5 6">E84</strain>
    </source>
</reference>
<dbReference type="InterPro" id="IPR036390">
    <property type="entry name" value="WH_DNA-bd_sf"/>
</dbReference>
<protein>
    <submittedName>
        <fullName evidence="5">DeoR family transcriptional regulator</fullName>
    </submittedName>
</protein>
<sequence length="322" mass="33806">MAAAASAPRCAFVSAWPSGSRLVSVRGIAVPTPVPSRTGRRRPACQERAFISLSLPHAHMSAGGARMDRRSAILAAAQRHGRVSVDALASELGVSAHTIRRDLNALCREAKLRRLHGGAEFVEGSANLPYAARSVLNFPAKQAIAQVVAELVKDGATVFVSIGTTPAIVAGALAKKEALTIVTNNLNAAFAVSENSTHRVILPGGEMRLPDRDFLNEAAIDLFGAYRADIGIYGVGGIDTDGSLLDFHSTEVRAREQIRANSRTAVLVADRSKFGRRAAAVGGHLGDADLIVLDARPDPAFAGLLAPVEDRLRLACDQGAAA</sequence>
<dbReference type="PANTHER" id="PTHR30363:SF4">
    <property type="entry name" value="GLYCEROL-3-PHOSPHATE REGULON REPRESSOR"/>
    <property type="match status" value="1"/>
</dbReference>
<keyword evidence="6" id="KW-1185">Reference proteome</keyword>
<evidence type="ECO:0000313" key="5">
    <source>
        <dbReference type="EMBL" id="RBI83991.1"/>
    </source>
</evidence>
<comment type="caution">
    <text evidence="5">The sequence shown here is derived from an EMBL/GenBank/DDBJ whole genome shotgun (WGS) entry which is preliminary data.</text>
</comment>
<dbReference type="Pfam" id="PF00455">
    <property type="entry name" value="DeoRC"/>
    <property type="match status" value="1"/>
</dbReference>
<dbReference type="OrthoDB" id="9814815at2"/>
<evidence type="ECO:0000256" key="2">
    <source>
        <dbReference type="ARBA" id="ARBA00023015"/>
    </source>
</evidence>
<dbReference type="InterPro" id="IPR001034">
    <property type="entry name" value="DeoR_HTH"/>
</dbReference>
<name>A0A365U6P1_9RHOB</name>
<dbReference type="InterPro" id="IPR037171">
    <property type="entry name" value="NagB/RpiA_transferase-like"/>
</dbReference>
<proteinExistence type="predicted"/>
<evidence type="ECO:0000256" key="1">
    <source>
        <dbReference type="ARBA" id="ARBA00022491"/>
    </source>
</evidence>
<dbReference type="InterPro" id="IPR036388">
    <property type="entry name" value="WH-like_DNA-bd_sf"/>
</dbReference>
<dbReference type="AlphaFoldDB" id="A0A365U6P1"/>
<gene>
    <name evidence="5" type="ORF">DRV85_13300</name>
</gene>
<evidence type="ECO:0000313" key="6">
    <source>
        <dbReference type="Proteomes" id="UP000253370"/>
    </source>
</evidence>
<dbReference type="InterPro" id="IPR014036">
    <property type="entry name" value="DeoR-like_C"/>
</dbReference>
<dbReference type="PRINTS" id="PR00037">
    <property type="entry name" value="HTHLACR"/>
</dbReference>
<keyword evidence="3" id="KW-0804">Transcription</keyword>
<dbReference type="Pfam" id="PF08220">
    <property type="entry name" value="HTH_DeoR"/>
    <property type="match status" value="1"/>
</dbReference>
<dbReference type="PANTHER" id="PTHR30363">
    <property type="entry name" value="HTH-TYPE TRANSCRIPTIONAL REGULATOR SRLR-RELATED"/>
    <property type="match status" value="1"/>
</dbReference>
<dbReference type="SMART" id="SM00420">
    <property type="entry name" value="HTH_DEOR"/>
    <property type="match status" value="1"/>
</dbReference>